<evidence type="ECO:0000313" key="3">
    <source>
        <dbReference type="EMBL" id="PIS55739.1"/>
    </source>
</evidence>
<dbReference type="Proteomes" id="UP000825438">
    <property type="component" value="Chromosome I"/>
</dbReference>
<dbReference type="STRING" id="498019.A0A2H0ZYN6"/>
<dbReference type="VEuPathDB" id="FungiDB:CJI97_002505"/>
<evidence type="ECO:0000259" key="2">
    <source>
        <dbReference type="PROSITE" id="PS50245"/>
    </source>
</evidence>
<organism evidence="3">
    <name type="scientific">Candidozyma auris</name>
    <name type="common">Yeast</name>
    <name type="synonym">Candida auris</name>
    <dbReference type="NCBI Taxonomy" id="498019"/>
    <lineage>
        <taxon>Eukaryota</taxon>
        <taxon>Fungi</taxon>
        <taxon>Dikarya</taxon>
        <taxon>Ascomycota</taxon>
        <taxon>Saccharomycotina</taxon>
        <taxon>Pichiomycetes</taxon>
        <taxon>Metschnikowiaceae</taxon>
        <taxon>Candidozyma</taxon>
    </lineage>
</organism>
<dbReference type="AlphaFoldDB" id="A0A2H0ZYN6"/>
<dbReference type="SUPFAM" id="SSF74924">
    <property type="entry name" value="Cap-Gly domain"/>
    <property type="match status" value="1"/>
</dbReference>
<dbReference type="EMBL" id="PEKT02000004">
    <property type="protein sequence ID" value="PIS55739.1"/>
    <property type="molecule type" value="Genomic_DNA"/>
</dbReference>
<dbReference type="PANTHER" id="PTHR18916">
    <property type="entry name" value="DYNACTIN 1-RELATED MICROTUBULE-BINDING"/>
    <property type="match status" value="1"/>
</dbReference>
<dbReference type="OMA" id="LWHERDH"/>
<feature type="coiled-coil region" evidence="1">
    <location>
        <begin position="92"/>
        <end position="175"/>
    </location>
</feature>
<feature type="coiled-coil region" evidence="1">
    <location>
        <begin position="703"/>
        <end position="762"/>
    </location>
</feature>
<dbReference type="VEuPathDB" id="FungiDB:CJI96_0000303"/>
<sequence>MDFQIGDKVTVRDEEGVIRFIGSTQFADGDWIGIELDSTLGRNDGALNGVRYFECLKPGKYGVFVRPSLVKSSTSQYLQKASQVTMDVNVLVERLQQKLKHALDETKHAKDEVSRMEIILKDKDTKLENLEVDVENAAVENEDLQAQNEKMKRTIEDLQREYDALKQDFKAVSEELSINRELEDEILAQAPSQVSASEAITLIKQNKEFAEALNQLKLTVSNKQDAVNLKDSELISVKEEFKFLKVAHSKTVEALKNSEETIEELQTQLEAVSTSHELVEYLSSENDTLQERVTDLDATVQELNEIHEIDKALLSDSKEQEERLKAEISRLLNSIESYESTIAELAENNSDLKRQLDQHLSKSRRLQGDPSIDSKKEEAKVTLEKSDYLNSILSTTKKSRQEIISNLVGSDFEKQFNALIELSDLSIKVRAQISLFEEQSIYQQKITVKLRRLLAMFNYLILILKHNILDINDSDQIIDKIKKTEEEIDLVHTRLLNSDFEGIAESSLFQSMLNISLAFESPEMGNHAELTYILENMMAEADLLVKIVRHIEVSSLGRTFSGLAEIYTTTKDCIISGDFLLKELHNSIDRDLMNLNALSLDSLSLLRNSLWEIISDICDLKMVDEDDVSEAVCEAVSTFQSRHPALEEDINRLKFLRDDLANIKLVFSDSASKSFVLNFSQQTNSTECSSSNDAALAVKDKQIHDLSLNIKLLEHNLQSMTESYTSESQRLENLVEELKEGHARLELQYKSLMNENLTLEKKAHELLSLDAITEAGQQTKHFGDLVSKKRYTEEMALCEEIAFLRSLLRKKPMPSKRKTGEVSWLSQPISINWRNIDAPHFMRWTHERRAYAIRMSTSSTQQMPKHRLNFQRCT</sequence>
<keyword evidence="1" id="KW-0175">Coiled coil</keyword>
<proteinExistence type="predicted"/>
<dbReference type="Gene3D" id="1.10.287.1490">
    <property type="match status" value="1"/>
</dbReference>
<reference evidence="3" key="1">
    <citation type="journal article" date="2017" name="Clin. Infect. Dis.">
        <title>Simultaneous emergence of multidrug-resistant Candida auris on 3 continents confirmed by whole-genome sequencing and epidemiological analyses.</title>
        <authorList>
            <person name="Lockhart S.R."/>
            <person name="Etienne K.A."/>
            <person name="Vallabhaneni S."/>
            <person name="Farooqi J."/>
            <person name="Chowdhary A."/>
            <person name="Govender N.P."/>
            <person name="Colombo A.L."/>
            <person name="Calvo B."/>
            <person name="Cuomo C.A."/>
            <person name="Desjardins C.A."/>
            <person name="Berkow E.L."/>
            <person name="Castanheira M."/>
            <person name="Magobo R.E."/>
            <person name="Jabeen K."/>
            <person name="Asghar R.J."/>
            <person name="Meis J.F."/>
            <person name="Jackson B."/>
            <person name="Chiller T."/>
            <person name="Litvintseva A.P."/>
        </authorList>
    </citation>
    <scope>NUCLEOTIDE SEQUENCE [LARGE SCALE GENOMIC DNA]</scope>
    <source>
        <strain evidence="3">B8441</strain>
    </source>
</reference>
<dbReference type="Gene3D" id="2.30.30.190">
    <property type="entry name" value="CAP Gly-rich-like domain"/>
    <property type="match status" value="1"/>
</dbReference>
<reference evidence="3" key="2">
    <citation type="submission" date="2017-11" db="EMBL/GenBank/DDBJ databases">
        <title>Candida auris genome assembly and annotation.</title>
        <authorList>
            <person name="Munoz J.F."/>
            <person name="Gade L.G."/>
            <person name="Chow N.A."/>
            <person name="Litvintseva A.P."/>
            <person name="Loparev V.N."/>
            <person name="Cuomo C.A."/>
        </authorList>
    </citation>
    <scope>NUCLEOTIDE SEQUENCE</scope>
    <source>
        <strain evidence="3">B8441</strain>
    </source>
</reference>
<dbReference type="VEuPathDB" id="FungiDB:CJJ09_001638"/>
<evidence type="ECO:0000256" key="1">
    <source>
        <dbReference type="SAM" id="Coils"/>
    </source>
</evidence>
<feature type="domain" description="CAP-Gly" evidence="2">
    <location>
        <begin position="22"/>
        <end position="66"/>
    </location>
</feature>
<dbReference type="VEuPathDB" id="FungiDB:CJJ07_002339"/>
<reference evidence="4" key="3">
    <citation type="submission" date="2021-06" db="EMBL/GenBank/DDBJ databases">
        <title>Candida auris outbreak in lebanese hospital.</title>
        <authorList>
            <person name="Finianos M."/>
        </authorList>
    </citation>
    <scope>NUCLEOTIDE SEQUENCE</scope>
    <source>
        <strain evidence="4">CA7LBN</strain>
    </source>
</reference>
<name>A0A2H0ZYN6_CANAR</name>
<dbReference type="PROSITE" id="PS50245">
    <property type="entry name" value="CAP_GLY_2"/>
    <property type="match status" value="1"/>
</dbReference>
<dbReference type="InterPro" id="IPR000938">
    <property type="entry name" value="CAP-Gly_domain"/>
</dbReference>
<dbReference type="Pfam" id="PF01302">
    <property type="entry name" value="CAP_GLY"/>
    <property type="match status" value="1"/>
</dbReference>
<dbReference type="SMART" id="SM01052">
    <property type="entry name" value="CAP_GLY"/>
    <property type="match status" value="1"/>
</dbReference>
<dbReference type="InterPro" id="IPR036859">
    <property type="entry name" value="CAP-Gly_dom_sf"/>
</dbReference>
<feature type="coiled-coil region" evidence="1">
    <location>
        <begin position="248"/>
        <end position="369"/>
    </location>
</feature>
<evidence type="ECO:0000313" key="4">
    <source>
        <dbReference type="EMBL" id="QWW22639.1"/>
    </source>
</evidence>
<gene>
    <name evidence="3" type="ORF">B9J08_001844</name>
    <name evidence="4" type="ORF">CA7LBN_001385</name>
</gene>
<dbReference type="EMBL" id="CP076749">
    <property type="protein sequence ID" value="QWW22639.1"/>
    <property type="molecule type" value="Genomic_DNA"/>
</dbReference>
<accession>A0A2H0ZYN6</accession>
<dbReference type="VEuPathDB" id="FungiDB:B9J08_001844"/>
<protein>
    <recommendedName>
        <fullName evidence="2">CAP-Gly domain-containing protein</fullName>
    </recommendedName>
</protein>